<feature type="domain" description="HAMP" evidence="11">
    <location>
        <begin position="76"/>
        <end position="128"/>
    </location>
</feature>
<dbReference type="InterPro" id="IPR005467">
    <property type="entry name" value="His_kinase_dom"/>
</dbReference>
<evidence type="ECO:0000313" key="13">
    <source>
        <dbReference type="Proteomes" id="UP000319502"/>
    </source>
</evidence>
<dbReference type="Gene3D" id="3.30.565.10">
    <property type="entry name" value="Histidine kinase-like ATPase, C-terminal domain"/>
    <property type="match status" value="1"/>
</dbReference>
<dbReference type="CDD" id="cd06225">
    <property type="entry name" value="HAMP"/>
    <property type="match status" value="1"/>
</dbReference>
<dbReference type="CDD" id="cd00082">
    <property type="entry name" value="HisKA"/>
    <property type="match status" value="1"/>
</dbReference>
<feature type="domain" description="PAS" evidence="9">
    <location>
        <begin position="261"/>
        <end position="333"/>
    </location>
</feature>
<feature type="domain" description="PAC" evidence="10">
    <location>
        <begin position="208"/>
        <end position="260"/>
    </location>
</feature>
<dbReference type="SMART" id="SM00091">
    <property type="entry name" value="PAS"/>
    <property type="match status" value="4"/>
</dbReference>
<evidence type="ECO:0000259" key="9">
    <source>
        <dbReference type="PROSITE" id="PS50112"/>
    </source>
</evidence>
<proteinExistence type="predicted"/>
<feature type="domain" description="PAS" evidence="9">
    <location>
        <begin position="133"/>
        <end position="205"/>
    </location>
</feature>
<keyword evidence="5" id="KW-0808">Transferase</keyword>
<evidence type="ECO:0000313" key="12">
    <source>
        <dbReference type="EMBL" id="TVO53892.1"/>
    </source>
</evidence>
<dbReference type="RefSeq" id="WP_144310178.1">
    <property type="nucleotide sequence ID" value="NZ_VMNK01000014.1"/>
</dbReference>
<dbReference type="InterPro" id="IPR036890">
    <property type="entry name" value="HATPase_C_sf"/>
</dbReference>
<dbReference type="SMART" id="SM00387">
    <property type="entry name" value="HATPase_c"/>
    <property type="match status" value="1"/>
</dbReference>
<dbReference type="EMBL" id="VMNK01000014">
    <property type="protein sequence ID" value="TVO53892.1"/>
    <property type="molecule type" value="Genomic_DNA"/>
</dbReference>
<dbReference type="InterPro" id="IPR036097">
    <property type="entry name" value="HisK_dim/P_sf"/>
</dbReference>
<dbReference type="FunFam" id="3.30.565.10:FF:000006">
    <property type="entry name" value="Sensor histidine kinase WalK"/>
    <property type="match status" value="1"/>
</dbReference>
<dbReference type="InterPro" id="IPR003661">
    <property type="entry name" value="HisK_dim/P_dom"/>
</dbReference>
<dbReference type="SUPFAM" id="SSF55874">
    <property type="entry name" value="ATPase domain of HSP90 chaperone/DNA topoisomerase II/histidine kinase"/>
    <property type="match status" value="1"/>
</dbReference>
<evidence type="ECO:0000256" key="6">
    <source>
        <dbReference type="ARBA" id="ARBA00022777"/>
    </source>
</evidence>
<organism evidence="12 13">
    <name type="scientific">Denitromonas halophila</name>
    <dbReference type="NCBI Taxonomy" id="1629404"/>
    <lineage>
        <taxon>Bacteria</taxon>
        <taxon>Pseudomonadati</taxon>
        <taxon>Pseudomonadota</taxon>
        <taxon>Betaproteobacteria</taxon>
        <taxon>Rhodocyclales</taxon>
        <taxon>Zoogloeaceae</taxon>
        <taxon>Denitromonas</taxon>
    </lineage>
</organism>
<gene>
    <name evidence="12" type="ORF">FHP91_13980</name>
</gene>
<accession>A0A557QLX3</accession>
<dbReference type="SUPFAM" id="SSF158472">
    <property type="entry name" value="HAMP domain-like"/>
    <property type="match status" value="1"/>
</dbReference>
<keyword evidence="7" id="KW-1133">Transmembrane helix</keyword>
<protein>
    <recommendedName>
        <fullName evidence="3">histidine kinase</fullName>
        <ecNumber evidence="3">2.7.13.3</ecNumber>
    </recommendedName>
</protein>
<dbReference type="InterPro" id="IPR004358">
    <property type="entry name" value="Sig_transdc_His_kin-like_C"/>
</dbReference>
<dbReference type="OrthoDB" id="8552871at2"/>
<dbReference type="PROSITE" id="PS50112">
    <property type="entry name" value="PAS"/>
    <property type="match status" value="3"/>
</dbReference>
<dbReference type="InterPro" id="IPR013655">
    <property type="entry name" value="PAS_fold_3"/>
</dbReference>
<dbReference type="InterPro" id="IPR003594">
    <property type="entry name" value="HATPase_dom"/>
</dbReference>
<dbReference type="Pfam" id="PF00989">
    <property type="entry name" value="PAS"/>
    <property type="match status" value="1"/>
</dbReference>
<dbReference type="InterPro" id="IPR000014">
    <property type="entry name" value="PAS"/>
</dbReference>
<dbReference type="Gene3D" id="6.10.340.10">
    <property type="match status" value="1"/>
</dbReference>
<keyword evidence="6" id="KW-0418">Kinase</keyword>
<dbReference type="Gene3D" id="3.30.450.20">
    <property type="entry name" value="PAS domain"/>
    <property type="match status" value="4"/>
</dbReference>
<dbReference type="SMART" id="SM00388">
    <property type="entry name" value="HisKA"/>
    <property type="match status" value="1"/>
</dbReference>
<evidence type="ECO:0000256" key="1">
    <source>
        <dbReference type="ARBA" id="ARBA00000085"/>
    </source>
</evidence>
<comment type="caution">
    <text evidence="12">The sequence shown here is derived from an EMBL/GenBank/DDBJ whole genome shotgun (WGS) entry which is preliminary data.</text>
</comment>
<dbReference type="SUPFAM" id="SSF47384">
    <property type="entry name" value="Homodimeric domain of signal transducing histidine kinase"/>
    <property type="match status" value="1"/>
</dbReference>
<dbReference type="GO" id="GO:0006355">
    <property type="term" value="P:regulation of DNA-templated transcription"/>
    <property type="evidence" value="ECO:0007669"/>
    <property type="project" value="InterPro"/>
</dbReference>
<feature type="transmembrane region" description="Helical" evidence="7">
    <location>
        <begin position="12"/>
        <end position="37"/>
    </location>
</feature>
<evidence type="ECO:0000259" key="10">
    <source>
        <dbReference type="PROSITE" id="PS50113"/>
    </source>
</evidence>
<comment type="subcellular location">
    <subcellularLocation>
        <location evidence="2">Cell inner membrane</location>
        <topology evidence="2">Multi-pass membrane protein</topology>
    </subcellularLocation>
</comment>
<keyword evidence="7" id="KW-0812">Transmembrane</keyword>
<dbReference type="PROSITE" id="PS50113">
    <property type="entry name" value="PAC"/>
    <property type="match status" value="2"/>
</dbReference>
<dbReference type="InterPro" id="IPR035965">
    <property type="entry name" value="PAS-like_dom_sf"/>
</dbReference>
<dbReference type="InterPro" id="IPR003660">
    <property type="entry name" value="HAMP_dom"/>
</dbReference>
<evidence type="ECO:0000256" key="3">
    <source>
        <dbReference type="ARBA" id="ARBA00012438"/>
    </source>
</evidence>
<dbReference type="FunFam" id="1.10.287.130:FF:000070">
    <property type="entry name" value="Histidine kinase sensor protein"/>
    <property type="match status" value="1"/>
</dbReference>
<keyword evidence="4" id="KW-0597">Phosphoprotein</keyword>
<dbReference type="Gene3D" id="1.10.287.130">
    <property type="match status" value="1"/>
</dbReference>
<dbReference type="PANTHER" id="PTHR43304:SF1">
    <property type="entry name" value="PAC DOMAIN-CONTAINING PROTEIN"/>
    <property type="match status" value="1"/>
</dbReference>
<keyword evidence="7" id="KW-0472">Membrane</keyword>
<feature type="domain" description="Histidine kinase" evidence="8">
    <location>
        <begin position="655"/>
        <end position="866"/>
    </location>
</feature>
<evidence type="ECO:0000256" key="4">
    <source>
        <dbReference type="ARBA" id="ARBA00022553"/>
    </source>
</evidence>
<dbReference type="SMART" id="SM00086">
    <property type="entry name" value="PAC"/>
    <property type="match status" value="4"/>
</dbReference>
<dbReference type="PROSITE" id="PS50885">
    <property type="entry name" value="HAMP"/>
    <property type="match status" value="1"/>
</dbReference>
<dbReference type="Proteomes" id="UP000319502">
    <property type="component" value="Unassembled WGS sequence"/>
</dbReference>
<dbReference type="InterPro" id="IPR052162">
    <property type="entry name" value="Sensor_kinase/Photoreceptor"/>
</dbReference>
<evidence type="ECO:0000259" key="11">
    <source>
        <dbReference type="PROSITE" id="PS50885"/>
    </source>
</evidence>
<evidence type="ECO:0000256" key="5">
    <source>
        <dbReference type="ARBA" id="ARBA00022679"/>
    </source>
</evidence>
<sequence>MNPRRFAPTRLRIALIGLVITIQCLTILGIALASWQWLTPDAIGTPADYDRYWQRMLLVGGIAVVLSGLIVALATTPLIRRLQRLREAGKRFAKGQLKVRIQDDAPDEIGELGRSFDQMAEQLAYQFKRMRGKDARLSLVIEGTSDGIWDWDLLANEVYFSPRFRKLLGYTDEAEFRRGFFFSTALHPDDRERVLSAQYAHLEHKSPFDESYRLRCRDGNYRWFRGRGQARWNKEGKADRYAGSITDIQAQKQSEAARRESEERLYYAIRGSSDGIWDWNLRLERYYMSPRYKQLLGYRDDELPNQRDSFLALIHPDDRERIEAAVTSHFTTRDPYDVACRLRHKDGSYRWFRHRGEAVWDDAGDVVRFAGASSDITEQRQAQESIRALLTEKQAILDNVPVGIVFVESQRIANANQRFLEWFASSGESVSGESLAQLGLQSLQLAAGESQVTREMQLARHDGVRRWFYVTGRLIKPDTPDAGALWIFADTTDLKTTSAALRDAHGLSDAVVKSLPGVFFLLEASGRILRWNHNLENVTGTPAEQMEHLIIRSLFHPDDRLNFQSALMQALRTEHATIDARLSATDDAGIPYVFTIIRVELQGVSHLVGVGVDISKRLAAEREVQALNTALETRVRERTAELTVANQELESFSYSVSHDLSAPLRGIDGFSRMLEEDYRPQLDPNALGYLQRIRSATHRMQQLIDDLLKLSRVTRDEMRRSDFNLATLVHDIEAELRQEQPERSVSLSVPDELPVHGDRSLLRIAMSNLIRNAWKFTSQNPSARLEIGCLQQDGETVYFAKDNGAGFDMRYASKLFCAFQRLHRESDYPGTGIGLATVSRIIHRHGGRVWADAQVGRGATFFFTLG</sequence>
<dbReference type="InterPro" id="IPR013767">
    <property type="entry name" value="PAS_fold"/>
</dbReference>
<dbReference type="PRINTS" id="PR00344">
    <property type="entry name" value="BCTRLSENSOR"/>
</dbReference>
<keyword evidence="13" id="KW-1185">Reference proteome</keyword>
<dbReference type="GO" id="GO:0000155">
    <property type="term" value="F:phosphorelay sensor kinase activity"/>
    <property type="evidence" value="ECO:0007669"/>
    <property type="project" value="InterPro"/>
</dbReference>
<dbReference type="AlphaFoldDB" id="A0A557QLX3"/>
<dbReference type="EC" id="2.7.13.3" evidence="3"/>
<evidence type="ECO:0000256" key="7">
    <source>
        <dbReference type="SAM" id="Phobius"/>
    </source>
</evidence>
<dbReference type="PROSITE" id="PS50109">
    <property type="entry name" value="HIS_KIN"/>
    <property type="match status" value="1"/>
</dbReference>
<evidence type="ECO:0000256" key="2">
    <source>
        <dbReference type="ARBA" id="ARBA00004429"/>
    </source>
</evidence>
<feature type="domain" description="PAS" evidence="9">
    <location>
        <begin position="511"/>
        <end position="574"/>
    </location>
</feature>
<name>A0A557QLX3_9RHOO</name>
<dbReference type="Pfam" id="PF00512">
    <property type="entry name" value="HisKA"/>
    <property type="match status" value="1"/>
</dbReference>
<feature type="domain" description="PAC" evidence="10">
    <location>
        <begin position="336"/>
        <end position="388"/>
    </location>
</feature>
<dbReference type="NCBIfam" id="TIGR00229">
    <property type="entry name" value="sensory_box"/>
    <property type="match status" value="3"/>
</dbReference>
<dbReference type="Pfam" id="PF02518">
    <property type="entry name" value="HATPase_c"/>
    <property type="match status" value="1"/>
</dbReference>
<reference evidence="12 13" key="1">
    <citation type="submission" date="2019-07" db="EMBL/GenBank/DDBJ databases">
        <title>The pathways for chlorine oxyanion respiration interact through the shared metabolite chlorate.</title>
        <authorList>
            <person name="Barnum T.P."/>
            <person name="Cheng Y."/>
            <person name="Hill K.A."/>
            <person name="Lucas L.N."/>
            <person name="Carlson H.K."/>
            <person name="Coates J.D."/>
        </authorList>
    </citation>
    <scope>NUCLEOTIDE SEQUENCE [LARGE SCALE GENOMIC DNA]</scope>
    <source>
        <strain evidence="12 13">SFB-3</strain>
    </source>
</reference>
<comment type="catalytic activity">
    <reaction evidence="1">
        <text>ATP + protein L-histidine = ADP + protein N-phospho-L-histidine.</text>
        <dbReference type="EC" id="2.7.13.3"/>
    </reaction>
</comment>
<dbReference type="Pfam" id="PF13188">
    <property type="entry name" value="PAS_8"/>
    <property type="match status" value="1"/>
</dbReference>
<dbReference type="Pfam" id="PF00672">
    <property type="entry name" value="HAMP"/>
    <property type="match status" value="1"/>
</dbReference>
<dbReference type="SUPFAM" id="SSF55785">
    <property type="entry name" value="PYP-like sensor domain (PAS domain)"/>
    <property type="match status" value="4"/>
</dbReference>
<evidence type="ECO:0000259" key="8">
    <source>
        <dbReference type="PROSITE" id="PS50109"/>
    </source>
</evidence>
<dbReference type="InterPro" id="IPR001610">
    <property type="entry name" value="PAC"/>
</dbReference>
<dbReference type="GO" id="GO:0005886">
    <property type="term" value="C:plasma membrane"/>
    <property type="evidence" value="ECO:0007669"/>
    <property type="project" value="UniProtKB-SubCell"/>
</dbReference>
<dbReference type="Pfam" id="PF08447">
    <property type="entry name" value="PAS_3"/>
    <property type="match status" value="2"/>
</dbReference>
<dbReference type="SMART" id="SM00304">
    <property type="entry name" value="HAMP"/>
    <property type="match status" value="1"/>
</dbReference>
<dbReference type="InterPro" id="IPR000700">
    <property type="entry name" value="PAS-assoc_C"/>
</dbReference>
<feature type="transmembrane region" description="Helical" evidence="7">
    <location>
        <begin position="57"/>
        <end position="79"/>
    </location>
</feature>
<dbReference type="PANTHER" id="PTHR43304">
    <property type="entry name" value="PHYTOCHROME-LIKE PROTEIN CPH1"/>
    <property type="match status" value="1"/>
</dbReference>
<dbReference type="CDD" id="cd00130">
    <property type="entry name" value="PAS"/>
    <property type="match status" value="3"/>
</dbReference>